<dbReference type="EMBL" id="KV587500">
    <property type="protein sequence ID" value="OPL32700.1"/>
    <property type="molecule type" value="Genomic_DNA"/>
</dbReference>
<dbReference type="InterPro" id="IPR036444">
    <property type="entry name" value="PLipase_A2_dom_sf"/>
</dbReference>
<dbReference type="Proteomes" id="UP000266721">
    <property type="component" value="Unassembled WGS sequence"/>
</dbReference>
<sequence length="128" mass="15136">MEASKFSKSRLYCDNLFLQDMLNVCNRMSFLKKAGCKYFARIMNKIKNRKRENVKKTATQPKSKKDPNVTNWSLTKPAKSAPKGVCKRFRIKQKPEILRRSIFERYEENFHGVVILFSIDEFDCPLDY</sequence>
<name>A0A3L5TRX4_MYTGA</name>
<accession>A0A3L5TRX4</accession>
<gene>
    <name evidence="2" type="ORF">AM593_00021</name>
</gene>
<dbReference type="GO" id="GO:0004623">
    <property type="term" value="F:phospholipase A2 activity"/>
    <property type="evidence" value="ECO:0007669"/>
    <property type="project" value="InterPro"/>
</dbReference>
<organism evidence="2 3">
    <name type="scientific">Mytilus galloprovincialis</name>
    <name type="common">Mediterranean mussel</name>
    <dbReference type="NCBI Taxonomy" id="29158"/>
    <lineage>
        <taxon>Eukaryota</taxon>
        <taxon>Metazoa</taxon>
        <taxon>Spiralia</taxon>
        <taxon>Lophotrochozoa</taxon>
        <taxon>Mollusca</taxon>
        <taxon>Bivalvia</taxon>
        <taxon>Autobranchia</taxon>
        <taxon>Pteriomorphia</taxon>
        <taxon>Mytilida</taxon>
        <taxon>Mytiloidea</taxon>
        <taxon>Mytilidae</taxon>
        <taxon>Mytilinae</taxon>
        <taxon>Mytilus</taxon>
    </lineage>
</organism>
<proteinExistence type="predicted"/>
<dbReference type="GO" id="GO:0050482">
    <property type="term" value="P:arachidonate secretion"/>
    <property type="evidence" value="ECO:0007669"/>
    <property type="project" value="InterPro"/>
</dbReference>
<evidence type="ECO:0000256" key="1">
    <source>
        <dbReference type="SAM" id="MobiDB-lite"/>
    </source>
</evidence>
<protein>
    <submittedName>
        <fullName evidence="2">Uncharacterized protein</fullName>
    </submittedName>
</protein>
<dbReference type="GO" id="GO:0006644">
    <property type="term" value="P:phospholipid metabolic process"/>
    <property type="evidence" value="ECO:0007669"/>
    <property type="project" value="InterPro"/>
</dbReference>
<dbReference type="Gene3D" id="1.20.90.10">
    <property type="entry name" value="Phospholipase A2 domain"/>
    <property type="match status" value="1"/>
</dbReference>
<dbReference type="AlphaFoldDB" id="A0A3L5TRX4"/>
<feature type="non-terminal residue" evidence="2">
    <location>
        <position position="1"/>
    </location>
</feature>
<comment type="caution">
    <text evidence="2">The sequence shown here is derived from an EMBL/GenBank/DDBJ whole genome shotgun (WGS) entry which is preliminary data.</text>
</comment>
<reference evidence="2 3" key="1">
    <citation type="journal article" date="2016" name="PLoS ONE">
        <title>A First Insight into the Genome of the Filter-Feeder Mussel Mytilus galloprovincialis.</title>
        <authorList>
            <person name="Murgarella M."/>
            <person name="Puiu D."/>
            <person name="Novoa B."/>
            <person name="Figueras A."/>
            <person name="Posada D."/>
            <person name="Canchaya C."/>
        </authorList>
    </citation>
    <scope>NUCLEOTIDE SEQUENCE [LARGE SCALE GENOMIC DNA]</scope>
    <source>
        <tissue evidence="2">Muscle</tissue>
    </source>
</reference>
<keyword evidence="3" id="KW-1185">Reference proteome</keyword>
<evidence type="ECO:0000313" key="2">
    <source>
        <dbReference type="EMBL" id="OPL32700.1"/>
    </source>
</evidence>
<evidence type="ECO:0000313" key="3">
    <source>
        <dbReference type="Proteomes" id="UP000266721"/>
    </source>
</evidence>
<feature type="region of interest" description="Disordered" evidence="1">
    <location>
        <begin position="50"/>
        <end position="80"/>
    </location>
</feature>